<feature type="compositionally biased region" description="Polar residues" evidence="6">
    <location>
        <begin position="819"/>
        <end position="852"/>
    </location>
</feature>
<feature type="compositionally biased region" description="Basic and acidic residues" evidence="6">
    <location>
        <begin position="678"/>
        <end position="702"/>
    </location>
</feature>
<dbReference type="GO" id="GO:0050684">
    <property type="term" value="P:regulation of mRNA processing"/>
    <property type="evidence" value="ECO:0007669"/>
    <property type="project" value="TreeGrafter"/>
</dbReference>
<feature type="compositionally biased region" description="Basic and acidic residues" evidence="6">
    <location>
        <begin position="738"/>
        <end position="755"/>
    </location>
</feature>
<dbReference type="SUPFAM" id="SSF68906">
    <property type="entry name" value="SAP domain"/>
    <property type="match status" value="1"/>
</dbReference>
<keyword evidence="2 4" id="KW-0694">RNA-binding</keyword>
<proteinExistence type="predicted"/>
<dbReference type="InterPro" id="IPR036361">
    <property type="entry name" value="SAP_dom_sf"/>
</dbReference>
<feature type="domain" description="RRM" evidence="7">
    <location>
        <begin position="300"/>
        <end position="378"/>
    </location>
</feature>
<feature type="compositionally biased region" description="Low complexity" evidence="6">
    <location>
        <begin position="726"/>
        <end position="737"/>
    </location>
</feature>
<dbReference type="Proteomes" id="UP000887581">
    <property type="component" value="Unplaced"/>
</dbReference>
<dbReference type="PANTHER" id="PTHR15683:SF8">
    <property type="entry name" value="SCAFFOLD ATTACHMENT FACTOR B, ISOFORM B"/>
    <property type="match status" value="1"/>
</dbReference>
<feature type="compositionally biased region" description="Basic and acidic residues" evidence="6">
    <location>
        <begin position="148"/>
        <end position="157"/>
    </location>
</feature>
<name>A0A915Q247_9BILA</name>
<dbReference type="Pfam" id="PF00076">
    <property type="entry name" value="RRM_1"/>
    <property type="match status" value="1"/>
</dbReference>
<dbReference type="Gene3D" id="3.30.70.330">
    <property type="match status" value="1"/>
</dbReference>
<dbReference type="InterPro" id="IPR051738">
    <property type="entry name" value="SAF_Modulators"/>
</dbReference>
<feature type="compositionally biased region" description="Basic and acidic residues" evidence="6">
    <location>
        <begin position="411"/>
        <end position="436"/>
    </location>
</feature>
<feature type="compositionally biased region" description="Basic and acidic residues" evidence="6">
    <location>
        <begin position="98"/>
        <end position="110"/>
    </location>
</feature>
<dbReference type="GO" id="GO:0005634">
    <property type="term" value="C:nucleus"/>
    <property type="evidence" value="ECO:0007669"/>
    <property type="project" value="UniProtKB-SubCell"/>
</dbReference>
<feature type="domain" description="SAP" evidence="8">
    <location>
        <begin position="16"/>
        <end position="50"/>
    </location>
</feature>
<feature type="compositionally biased region" description="Polar residues" evidence="6">
    <location>
        <begin position="875"/>
        <end position="897"/>
    </location>
</feature>
<feature type="compositionally biased region" description="Basic and acidic residues" evidence="6">
    <location>
        <begin position="188"/>
        <end position="197"/>
    </location>
</feature>
<feature type="compositionally biased region" description="Basic and acidic residues" evidence="6">
    <location>
        <begin position="450"/>
        <end position="465"/>
    </location>
</feature>
<dbReference type="InterPro" id="IPR012677">
    <property type="entry name" value="Nucleotide-bd_a/b_plait_sf"/>
</dbReference>
<dbReference type="AlphaFoldDB" id="A0A915Q247"/>
<feature type="coiled-coil region" evidence="5">
    <location>
        <begin position="608"/>
        <end position="658"/>
    </location>
</feature>
<dbReference type="CDD" id="cd12417">
    <property type="entry name" value="RRM_SAFB_like"/>
    <property type="match status" value="1"/>
</dbReference>
<dbReference type="PROSITE" id="PS50102">
    <property type="entry name" value="RRM"/>
    <property type="match status" value="1"/>
</dbReference>
<dbReference type="WBParaSite" id="sdigi.contig60.g3253.t1">
    <property type="protein sequence ID" value="sdigi.contig60.g3253.t1"/>
    <property type="gene ID" value="sdigi.contig60.g3253"/>
</dbReference>
<dbReference type="Gene3D" id="1.10.720.30">
    <property type="entry name" value="SAP domain"/>
    <property type="match status" value="1"/>
</dbReference>
<dbReference type="PANTHER" id="PTHR15683">
    <property type="entry name" value="SCAFFOLD ATTACHMENT FACTOR B-RELATED"/>
    <property type="match status" value="1"/>
</dbReference>
<dbReference type="SUPFAM" id="SSF54928">
    <property type="entry name" value="RNA-binding domain, RBD"/>
    <property type="match status" value="1"/>
</dbReference>
<dbReference type="Pfam" id="PF02037">
    <property type="entry name" value="SAP"/>
    <property type="match status" value="1"/>
</dbReference>
<dbReference type="GO" id="GO:0043565">
    <property type="term" value="F:sequence-specific DNA binding"/>
    <property type="evidence" value="ECO:0007669"/>
    <property type="project" value="TreeGrafter"/>
</dbReference>
<feature type="region of interest" description="Disordered" evidence="6">
    <location>
        <begin position="382"/>
        <end position="472"/>
    </location>
</feature>
<dbReference type="SMART" id="SM00513">
    <property type="entry name" value="SAP"/>
    <property type="match status" value="1"/>
</dbReference>
<evidence type="ECO:0000259" key="7">
    <source>
        <dbReference type="PROSITE" id="PS50102"/>
    </source>
</evidence>
<evidence type="ECO:0000256" key="5">
    <source>
        <dbReference type="SAM" id="Coils"/>
    </source>
</evidence>
<evidence type="ECO:0000256" key="1">
    <source>
        <dbReference type="ARBA" id="ARBA00004123"/>
    </source>
</evidence>
<feature type="region of interest" description="Disordered" evidence="6">
    <location>
        <begin position="70"/>
        <end position="131"/>
    </location>
</feature>
<evidence type="ECO:0000256" key="4">
    <source>
        <dbReference type="PROSITE-ProRule" id="PRU00176"/>
    </source>
</evidence>
<feature type="compositionally biased region" description="Polar residues" evidence="6">
    <location>
        <begin position="162"/>
        <end position="174"/>
    </location>
</feature>
<evidence type="ECO:0000256" key="3">
    <source>
        <dbReference type="ARBA" id="ARBA00023242"/>
    </source>
</evidence>
<organism evidence="9 10">
    <name type="scientific">Setaria digitata</name>
    <dbReference type="NCBI Taxonomy" id="48799"/>
    <lineage>
        <taxon>Eukaryota</taxon>
        <taxon>Metazoa</taxon>
        <taxon>Ecdysozoa</taxon>
        <taxon>Nematoda</taxon>
        <taxon>Chromadorea</taxon>
        <taxon>Rhabditida</taxon>
        <taxon>Spirurina</taxon>
        <taxon>Spiruromorpha</taxon>
        <taxon>Filarioidea</taxon>
        <taxon>Setariidae</taxon>
        <taxon>Setaria</taxon>
    </lineage>
</organism>
<keyword evidence="9" id="KW-1185">Reference proteome</keyword>
<dbReference type="InterPro" id="IPR003034">
    <property type="entry name" value="SAP_dom"/>
</dbReference>
<dbReference type="GO" id="GO:0006357">
    <property type="term" value="P:regulation of transcription by RNA polymerase II"/>
    <property type="evidence" value="ECO:0007669"/>
    <property type="project" value="TreeGrafter"/>
</dbReference>
<feature type="compositionally biased region" description="Polar residues" evidence="6">
    <location>
        <begin position="778"/>
        <end position="788"/>
    </location>
</feature>
<evidence type="ECO:0000256" key="2">
    <source>
        <dbReference type="ARBA" id="ARBA00022884"/>
    </source>
</evidence>
<accession>A0A915Q247</accession>
<dbReference type="SMART" id="SM00360">
    <property type="entry name" value="RRM"/>
    <property type="match status" value="1"/>
</dbReference>
<reference evidence="10" key="1">
    <citation type="submission" date="2022-11" db="UniProtKB">
        <authorList>
            <consortium name="WormBaseParasite"/>
        </authorList>
    </citation>
    <scope>IDENTIFICATION</scope>
</reference>
<dbReference type="InterPro" id="IPR000504">
    <property type="entry name" value="RRM_dom"/>
</dbReference>
<evidence type="ECO:0000259" key="8">
    <source>
        <dbReference type="PROSITE" id="PS50800"/>
    </source>
</evidence>
<dbReference type="InterPro" id="IPR035979">
    <property type="entry name" value="RBD_domain_sf"/>
</dbReference>
<dbReference type="GO" id="GO:0003723">
    <property type="term" value="F:RNA binding"/>
    <property type="evidence" value="ECO:0007669"/>
    <property type="project" value="UniProtKB-UniRule"/>
</dbReference>
<feature type="region of interest" description="Disordered" evidence="6">
    <location>
        <begin position="145"/>
        <end position="232"/>
    </location>
</feature>
<keyword evidence="5" id="KW-0175">Coiled coil</keyword>
<sequence>MAATAVTISQGKTMTLSELRVFELKQELEKRGLDKSGIKLALVERLEEALREEGHDPKTYKFMVNDYGKCPTTPSKSSSNEAREVFSEHGTELSNGHQESEQQEVRKEDVSEQDTNIGIVIESEDNDETVEKINRLTTAKELPEEFAEEKKVKHSKMEGTAVSDQENRNGNEIISEQMEVNEIVEDNSTGKEITEAKEPEEDETVKELADEVNYEDEEIPEAARINEEEGEVEKCKEAGGKVAQKEDENKASEKTDEKIKVTKEGDNLFTSTVETVESTPAERNEGGSHAAASMLKKSDNSLWIKGISPNTKAADLKALFAKYGRVLTAKIFTRRQQPSSACFGFVTMIDSVAADLCIQKLHKTSVKGRPITVERADRCNMPIVKSIPKKPNATGDPKSGKSNVFDTCSKGGEEKSSTTRAAEKSKKDTPSIDKSKSSISSGSKAVSTTRNDKQKAVKAMSETKKSPVKAPSASTTRNIYSIFYPRTCAEGVSIAAIIFSKKGEMSRALAYTVSDSRFSTLSGNKRSAVTRLPSRFRASRRIERADRVSSTLRRSYAIRKPSYSSAASRRSLGSRPFSSRLGRGGILRGMVRREVSSRRVEPPASWEKREMMEMLRKKEEEHRLKEQELRLQRERERLKFERERFERERLELQQLRQIAALTTPVQMISAPGAPPPRRSHEYGDMDSSRRSEYSRRSGERSSSHRSVTSTSRNSLPDRREPHSSSRHLSSTHSSSRGAGERSRDRSRDRSRHSTREYGSSNVVREGVAASYGRESHSYSRTGDPTISGSYGRDPYRTDSTAYSSHRSGDAGYGSRDLGTYSSSSTYSRDIAPSSYSKDSGYGANSRSLGANASWSVGGSSSTYVGSSREYDSDAWMSSVSASQGHGNHGLGNSNWSSSRDDHWSGSMADTHGHVSSYDKYDKYDYDKYSRRY</sequence>
<feature type="compositionally biased region" description="Low complexity" evidence="6">
    <location>
        <begin position="853"/>
        <end position="867"/>
    </location>
</feature>
<evidence type="ECO:0000313" key="10">
    <source>
        <dbReference type="WBParaSite" id="sdigi.contig60.g3253.t1"/>
    </source>
</evidence>
<protein>
    <submittedName>
        <fullName evidence="10">RRM domain-containing protein</fullName>
    </submittedName>
</protein>
<dbReference type="PROSITE" id="PS50800">
    <property type="entry name" value="SAP"/>
    <property type="match status" value="1"/>
</dbReference>
<feature type="region of interest" description="Disordered" evidence="6">
    <location>
        <begin position="663"/>
        <end position="918"/>
    </location>
</feature>
<evidence type="ECO:0000313" key="9">
    <source>
        <dbReference type="Proteomes" id="UP000887581"/>
    </source>
</evidence>
<feature type="compositionally biased region" description="Low complexity" evidence="6">
    <location>
        <begin position="704"/>
        <end position="714"/>
    </location>
</feature>
<keyword evidence="3" id="KW-0539">Nucleus</keyword>
<feature type="compositionally biased region" description="Basic and acidic residues" evidence="6">
    <location>
        <begin position="81"/>
        <end position="91"/>
    </location>
</feature>
<evidence type="ECO:0000256" key="6">
    <source>
        <dbReference type="SAM" id="MobiDB-lite"/>
    </source>
</evidence>
<comment type="subcellular location">
    <subcellularLocation>
        <location evidence="1">Nucleus</location>
    </subcellularLocation>
</comment>
<feature type="compositionally biased region" description="Acidic residues" evidence="6">
    <location>
        <begin position="198"/>
        <end position="220"/>
    </location>
</feature>